<proteinExistence type="predicted"/>
<keyword evidence="1" id="KW-0472">Membrane</keyword>
<evidence type="ECO:0000259" key="2">
    <source>
        <dbReference type="Pfam" id="PF02517"/>
    </source>
</evidence>
<feature type="domain" description="CAAX prenyl protease 2/Lysostaphin resistance protein A-like" evidence="2">
    <location>
        <begin position="104"/>
        <end position="192"/>
    </location>
</feature>
<keyword evidence="1" id="KW-1133">Transmembrane helix</keyword>
<dbReference type="Proteomes" id="UP001312865">
    <property type="component" value="Unassembled WGS sequence"/>
</dbReference>
<feature type="transmembrane region" description="Helical" evidence="1">
    <location>
        <begin position="106"/>
        <end position="124"/>
    </location>
</feature>
<comment type="caution">
    <text evidence="3">The sequence shown here is derived from an EMBL/GenBank/DDBJ whole genome shotgun (WGS) entry which is preliminary data.</text>
</comment>
<evidence type="ECO:0000313" key="4">
    <source>
        <dbReference type="Proteomes" id="UP001312865"/>
    </source>
</evidence>
<feature type="transmembrane region" description="Helical" evidence="1">
    <location>
        <begin position="7"/>
        <end position="26"/>
    </location>
</feature>
<name>A0ABU8H9F4_9BACI</name>
<sequence>MKRFNKELPLLVSLLFAHILLYFTFIDKDIFWYMYTAAILFLVTFTLFYHIPKSQSDKKKDYLYGILSGLLLYGIFKIGFSLLVLFSSSVEKDVNKLYGNYSPEFFWHYLVLLFILIPGEEVFWRGFFQRRLASKMNSFMAIFISSIAYASIFYYSSQPIWMLAAFVAGLFWGLLYKWKESLRLVIVSHIVFILFFIILLPL</sequence>
<evidence type="ECO:0000256" key="1">
    <source>
        <dbReference type="SAM" id="Phobius"/>
    </source>
</evidence>
<gene>
    <name evidence="3" type="ORF">WAK64_02440</name>
</gene>
<evidence type="ECO:0000313" key="3">
    <source>
        <dbReference type="EMBL" id="MEI5905925.1"/>
    </source>
</evidence>
<feature type="transmembrane region" description="Helical" evidence="1">
    <location>
        <begin position="63"/>
        <end position="86"/>
    </location>
</feature>
<dbReference type="InterPro" id="IPR003675">
    <property type="entry name" value="Rce1/LyrA-like_dom"/>
</dbReference>
<reference evidence="3 4" key="1">
    <citation type="journal article" date="2018" name="J. Microbiol.">
        <title>Bacillus spongiae sp. nov., isolated from sponge of Jeju Island.</title>
        <authorList>
            <person name="Lee G.E."/>
            <person name="Im W.T."/>
            <person name="Park J.S."/>
        </authorList>
    </citation>
    <scope>NUCLEOTIDE SEQUENCE [LARGE SCALE GENOMIC DNA]</scope>
    <source>
        <strain evidence="3 4">135PIL107-10</strain>
    </source>
</reference>
<keyword evidence="4" id="KW-1185">Reference proteome</keyword>
<dbReference type="RefSeq" id="WP_336585343.1">
    <property type="nucleotide sequence ID" value="NZ_JBBAXC010000002.1"/>
</dbReference>
<feature type="transmembrane region" description="Helical" evidence="1">
    <location>
        <begin position="182"/>
        <end position="200"/>
    </location>
</feature>
<dbReference type="Pfam" id="PF02517">
    <property type="entry name" value="Rce1-like"/>
    <property type="match status" value="1"/>
</dbReference>
<feature type="transmembrane region" description="Helical" evidence="1">
    <location>
        <begin position="160"/>
        <end position="175"/>
    </location>
</feature>
<organism evidence="3 4">
    <name type="scientific">Bacillus spongiae</name>
    <dbReference type="NCBI Taxonomy" id="2683610"/>
    <lineage>
        <taxon>Bacteria</taxon>
        <taxon>Bacillati</taxon>
        <taxon>Bacillota</taxon>
        <taxon>Bacilli</taxon>
        <taxon>Bacillales</taxon>
        <taxon>Bacillaceae</taxon>
        <taxon>Bacillus</taxon>
    </lineage>
</organism>
<dbReference type="EMBL" id="JBBAXC010000002">
    <property type="protein sequence ID" value="MEI5905925.1"/>
    <property type="molecule type" value="Genomic_DNA"/>
</dbReference>
<protein>
    <submittedName>
        <fullName evidence="3">Type II CAAX endopeptidase family protein</fullName>
    </submittedName>
</protein>
<feature type="transmembrane region" description="Helical" evidence="1">
    <location>
        <begin position="136"/>
        <end position="154"/>
    </location>
</feature>
<feature type="transmembrane region" description="Helical" evidence="1">
    <location>
        <begin position="32"/>
        <end position="51"/>
    </location>
</feature>
<accession>A0ABU8H9F4</accession>
<keyword evidence="1" id="KW-0812">Transmembrane</keyword>